<dbReference type="GO" id="GO:0016787">
    <property type="term" value="F:hydrolase activity"/>
    <property type="evidence" value="ECO:0007669"/>
    <property type="project" value="InterPro"/>
</dbReference>
<gene>
    <name evidence="3" type="ORF">A3H26_03780</name>
</gene>
<keyword evidence="1" id="KW-0472">Membrane</keyword>
<dbReference type="STRING" id="1802630.A3H26_03780"/>
<sequence>MKKRDKSNKSSVLGKLLRPIISIIVLTALVLGIALFVKEISTMSYKRVISITAPLLAKVGLSSDKAGEVAGEFIKRASDTDINIGNIIKDTSDPIKNSKSAVTVAIFSDPHSDNLDLLKAISKTKDLSVDAIFHLGDHTDLGVITKLEEAKKILDESDLKYYTIPGDHDLWQSVGVGNFAQVFGDNFHSITLKGVKFVMLDNSANYTVIDAKLTAWFTEEVKNADFVLLSQPLYHPTFNRIMGVVDGEDVIKVKDQALEILNLIRQSKVKAIIAGDQHGSSISIDTQRSTLSHIVIGAITSERNLQSPRFSVLRVYADGNYKIEDIVL</sequence>
<name>A0A1F4VG66_UNCKA</name>
<organism evidence="3 4">
    <name type="scientific">candidate division WWE3 bacterium RIFCSPLOWO2_12_FULL_36_10</name>
    <dbReference type="NCBI Taxonomy" id="1802630"/>
    <lineage>
        <taxon>Bacteria</taxon>
        <taxon>Katanobacteria</taxon>
    </lineage>
</organism>
<protein>
    <recommendedName>
        <fullName evidence="2">Calcineurin-like phosphoesterase domain-containing protein</fullName>
    </recommendedName>
</protein>
<dbReference type="Gene3D" id="3.60.21.10">
    <property type="match status" value="1"/>
</dbReference>
<keyword evidence="1" id="KW-0812">Transmembrane</keyword>
<comment type="caution">
    <text evidence="3">The sequence shown here is derived from an EMBL/GenBank/DDBJ whole genome shotgun (WGS) entry which is preliminary data.</text>
</comment>
<dbReference type="EMBL" id="MEVN01000043">
    <property type="protein sequence ID" value="OGC56231.1"/>
    <property type="molecule type" value="Genomic_DNA"/>
</dbReference>
<keyword evidence="1" id="KW-1133">Transmembrane helix</keyword>
<reference evidence="3 4" key="1">
    <citation type="journal article" date="2016" name="Nat. Commun.">
        <title>Thousands of microbial genomes shed light on interconnected biogeochemical processes in an aquifer system.</title>
        <authorList>
            <person name="Anantharaman K."/>
            <person name="Brown C.T."/>
            <person name="Hug L.A."/>
            <person name="Sharon I."/>
            <person name="Castelle C.J."/>
            <person name="Probst A.J."/>
            <person name="Thomas B.C."/>
            <person name="Singh A."/>
            <person name="Wilkins M.J."/>
            <person name="Karaoz U."/>
            <person name="Brodie E.L."/>
            <person name="Williams K.H."/>
            <person name="Hubbard S.S."/>
            <person name="Banfield J.F."/>
        </authorList>
    </citation>
    <scope>NUCLEOTIDE SEQUENCE [LARGE SCALE GENOMIC DNA]</scope>
</reference>
<dbReference type="SUPFAM" id="SSF56300">
    <property type="entry name" value="Metallo-dependent phosphatases"/>
    <property type="match status" value="1"/>
</dbReference>
<feature type="domain" description="Calcineurin-like phosphoesterase" evidence="2">
    <location>
        <begin position="103"/>
        <end position="279"/>
    </location>
</feature>
<feature type="transmembrane region" description="Helical" evidence="1">
    <location>
        <begin position="20"/>
        <end position="37"/>
    </location>
</feature>
<proteinExistence type="predicted"/>
<dbReference type="PANTHER" id="PTHR43143:SF1">
    <property type="entry name" value="SERINE_THREONINE-PROTEIN PHOSPHATASE CPPED1"/>
    <property type="match status" value="1"/>
</dbReference>
<dbReference type="InterPro" id="IPR051918">
    <property type="entry name" value="STPP_CPPED1"/>
</dbReference>
<evidence type="ECO:0000256" key="1">
    <source>
        <dbReference type="SAM" id="Phobius"/>
    </source>
</evidence>
<dbReference type="AlphaFoldDB" id="A0A1F4VG66"/>
<evidence type="ECO:0000313" key="3">
    <source>
        <dbReference type="EMBL" id="OGC56231.1"/>
    </source>
</evidence>
<evidence type="ECO:0000313" key="4">
    <source>
        <dbReference type="Proteomes" id="UP000177763"/>
    </source>
</evidence>
<evidence type="ECO:0000259" key="2">
    <source>
        <dbReference type="Pfam" id="PF00149"/>
    </source>
</evidence>
<accession>A0A1F4VG66</accession>
<dbReference type="InterPro" id="IPR004843">
    <property type="entry name" value="Calcineurin-like_PHP"/>
</dbReference>
<dbReference type="Proteomes" id="UP000177763">
    <property type="component" value="Unassembled WGS sequence"/>
</dbReference>
<dbReference type="InterPro" id="IPR029052">
    <property type="entry name" value="Metallo-depent_PP-like"/>
</dbReference>
<dbReference type="Pfam" id="PF00149">
    <property type="entry name" value="Metallophos"/>
    <property type="match status" value="1"/>
</dbReference>
<dbReference type="PANTHER" id="PTHR43143">
    <property type="entry name" value="METALLOPHOSPHOESTERASE, CALCINEURIN SUPERFAMILY"/>
    <property type="match status" value="1"/>
</dbReference>